<feature type="compositionally biased region" description="Polar residues" evidence="1">
    <location>
        <begin position="148"/>
        <end position="180"/>
    </location>
</feature>
<dbReference type="PANTHER" id="PTHR46333:SF5">
    <property type="entry name" value="TRANSGLUTAMINASE-LIKE DOMAIN-CONTAINING PROTEIN"/>
    <property type="match status" value="1"/>
</dbReference>
<evidence type="ECO:0000259" key="2">
    <source>
        <dbReference type="Pfam" id="PF01841"/>
    </source>
</evidence>
<dbReference type="GeneID" id="54419270"/>
<feature type="compositionally biased region" description="Basic and acidic residues" evidence="1">
    <location>
        <begin position="196"/>
        <end position="205"/>
    </location>
</feature>
<sequence>MAVEEETIAPRSIHARIAALNINQVGTPIPNAGARGGHSIAKAAGGKKPPPPPLPPKRHEQSPRSESADIPLKSNGVATARRIGHGTVPARQTPLEILPPPGVSSQNGAAELKPALPRRPQKSPTAEQPPSLPARRPSEAPSSRRASIESTCSAVSGKSSLSSIARANGSVESLASTTSGRIKAPPYDPSTLPPLPEKRAKDEGNKPALPNRRSTSRLAVEDTEERPPLPSRTRTAPGGNASDNSRPSLPKRSALDWAMNKDAETPPQLPRRGQNGNSAAPPPIPLSSRPDLGELNKTKPHLNGASNGASALDNSKARCLICRDFQAVDEHAARFPRQSIPSNDMKWLAHQLTSPFPAHVDKARAIFTWTHHNVEYDCKAIIDKSTRAPMTAENTIARGLAVCEGYANVFHDLGVAAGLEVEKVNGHGKGTGYAGATADRIPPPNPSGHAWNAVKIEVNPEVGPSAGMYWKLIDPCWGAGSVNNYHEGYIKGFKPAHFIMSNDEFGIKHFPADERWFCRSDGRPWTWEQYILSDVGKKDGPKTWSFEHVEPGMDDRTFQPTTGKIPLHDPNGGPTVRFAVRRKCPHWDPLTNGIGKSYLFLVKVGDRPGYLQDQLPMKHDGYNWWLDVPRRELGKPGELVDIRTVGTMGEKDGKGLTEDEFYRLMKSSSGITFNSILAQWELV</sequence>
<gene>
    <name evidence="3 5" type="ORF">P152DRAFT_455005</name>
</gene>
<dbReference type="Pfam" id="PF01841">
    <property type="entry name" value="Transglut_core"/>
    <property type="match status" value="1"/>
</dbReference>
<evidence type="ECO:0000313" key="4">
    <source>
        <dbReference type="Proteomes" id="UP000504638"/>
    </source>
</evidence>
<keyword evidence="4" id="KW-1185">Reference proteome</keyword>
<feature type="compositionally biased region" description="Low complexity" evidence="1">
    <location>
        <begin position="133"/>
        <end position="145"/>
    </location>
</feature>
<feature type="region of interest" description="Disordered" evidence="1">
    <location>
        <begin position="26"/>
        <end position="310"/>
    </location>
</feature>
<dbReference type="EMBL" id="ML975151">
    <property type="protein sequence ID" value="KAF1815285.1"/>
    <property type="molecule type" value="Genomic_DNA"/>
</dbReference>
<feature type="compositionally biased region" description="Basic and acidic residues" evidence="1">
    <location>
        <begin position="57"/>
        <end position="67"/>
    </location>
</feature>
<dbReference type="RefSeq" id="XP_033536916.1">
    <property type="nucleotide sequence ID" value="XM_033678700.1"/>
</dbReference>
<reference evidence="5" key="3">
    <citation type="submission" date="2025-04" db="UniProtKB">
        <authorList>
            <consortium name="RefSeq"/>
        </authorList>
    </citation>
    <scope>IDENTIFICATION</scope>
    <source>
        <strain evidence="5">CBS 781.70</strain>
    </source>
</reference>
<dbReference type="AlphaFoldDB" id="A0A6G1GB38"/>
<dbReference type="InterPro" id="IPR038765">
    <property type="entry name" value="Papain-like_cys_pep_sf"/>
</dbReference>
<name>A0A6G1GB38_9PEZI</name>
<feature type="domain" description="Transglutaminase-like" evidence="2">
    <location>
        <begin position="348"/>
        <end position="456"/>
    </location>
</feature>
<dbReference type="InterPro" id="IPR002931">
    <property type="entry name" value="Transglutaminase-like"/>
</dbReference>
<dbReference type="OrthoDB" id="6129702at2759"/>
<dbReference type="PANTHER" id="PTHR46333">
    <property type="entry name" value="CYTOKINESIS PROTEIN 3"/>
    <property type="match status" value="1"/>
</dbReference>
<dbReference type="Gene3D" id="3.10.620.30">
    <property type="match status" value="1"/>
</dbReference>
<dbReference type="InterPro" id="IPR052557">
    <property type="entry name" value="CAP/Cytokinesis_protein"/>
</dbReference>
<evidence type="ECO:0000313" key="5">
    <source>
        <dbReference type="RefSeq" id="XP_033536916.1"/>
    </source>
</evidence>
<reference evidence="5" key="2">
    <citation type="submission" date="2020-04" db="EMBL/GenBank/DDBJ databases">
        <authorList>
            <consortium name="NCBI Genome Project"/>
        </authorList>
    </citation>
    <scope>NUCLEOTIDE SEQUENCE</scope>
    <source>
        <strain evidence="5">CBS 781.70</strain>
    </source>
</reference>
<dbReference type="GO" id="GO:0005737">
    <property type="term" value="C:cytoplasm"/>
    <property type="evidence" value="ECO:0007669"/>
    <property type="project" value="TreeGrafter"/>
</dbReference>
<evidence type="ECO:0000313" key="3">
    <source>
        <dbReference type="EMBL" id="KAF1815285.1"/>
    </source>
</evidence>
<evidence type="ECO:0000256" key="1">
    <source>
        <dbReference type="SAM" id="MobiDB-lite"/>
    </source>
</evidence>
<protein>
    <recommendedName>
        <fullName evidence="2">Transglutaminase-like domain-containing protein</fullName>
    </recommendedName>
</protein>
<organism evidence="3">
    <name type="scientific">Eremomyces bilateralis CBS 781.70</name>
    <dbReference type="NCBI Taxonomy" id="1392243"/>
    <lineage>
        <taxon>Eukaryota</taxon>
        <taxon>Fungi</taxon>
        <taxon>Dikarya</taxon>
        <taxon>Ascomycota</taxon>
        <taxon>Pezizomycotina</taxon>
        <taxon>Dothideomycetes</taxon>
        <taxon>Dothideomycetes incertae sedis</taxon>
        <taxon>Eremomycetales</taxon>
        <taxon>Eremomycetaceae</taxon>
        <taxon>Eremomyces</taxon>
    </lineage>
</organism>
<dbReference type="Proteomes" id="UP000504638">
    <property type="component" value="Unplaced"/>
</dbReference>
<accession>A0A6G1GB38</accession>
<dbReference type="SUPFAM" id="SSF54001">
    <property type="entry name" value="Cysteine proteinases"/>
    <property type="match status" value="1"/>
</dbReference>
<reference evidence="3 5" key="1">
    <citation type="submission" date="2020-01" db="EMBL/GenBank/DDBJ databases">
        <authorList>
            <consortium name="DOE Joint Genome Institute"/>
            <person name="Haridas S."/>
            <person name="Albert R."/>
            <person name="Binder M."/>
            <person name="Bloem J."/>
            <person name="Labutti K."/>
            <person name="Salamov A."/>
            <person name="Andreopoulos B."/>
            <person name="Baker S.E."/>
            <person name="Barry K."/>
            <person name="Bills G."/>
            <person name="Bluhm B.H."/>
            <person name="Cannon C."/>
            <person name="Castanera R."/>
            <person name="Culley D.E."/>
            <person name="Daum C."/>
            <person name="Ezra D."/>
            <person name="Gonzalez J.B."/>
            <person name="Henrissat B."/>
            <person name="Kuo A."/>
            <person name="Liang C."/>
            <person name="Lipzen A."/>
            <person name="Lutzoni F."/>
            <person name="Magnuson J."/>
            <person name="Mondo S."/>
            <person name="Nolan M."/>
            <person name="Ohm R."/>
            <person name="Pangilinan J."/>
            <person name="Park H.-J."/>
            <person name="Ramirez L."/>
            <person name="Alfaro M."/>
            <person name="Sun H."/>
            <person name="Tritt A."/>
            <person name="Yoshinaga Y."/>
            <person name="Zwiers L.-H."/>
            <person name="Turgeon B.G."/>
            <person name="Goodwin S.B."/>
            <person name="Spatafora J.W."/>
            <person name="Crous P.W."/>
            <person name="Grigoriev I.V."/>
        </authorList>
    </citation>
    <scope>NUCLEOTIDE SEQUENCE</scope>
    <source>
        <strain evidence="3 5">CBS 781.70</strain>
    </source>
</reference>
<feature type="compositionally biased region" description="Pro residues" evidence="1">
    <location>
        <begin position="186"/>
        <end position="195"/>
    </location>
</feature>
<proteinExistence type="predicted"/>